<dbReference type="PANTHER" id="PTHR43019:SF23">
    <property type="entry name" value="PROTEASE DO-LIKE 5, CHLOROPLASTIC"/>
    <property type="match status" value="1"/>
</dbReference>
<sequence length="222" mass="23928">MKDAMMRLAVKGIVSVMILIMGNTATGTLGPKDETLTRQVFMVANEEGSGSGFLIGESGLVLTNQHVVGTHADQELTTLGGEFFTGEVLEVNRLLDLALVQIHDYPGGEPLKLSGQRAERMEPVLSVSWTEEHPFVIREGVIQQLHATAGFDGNDAVFNEFMIANTDLDPGMSGSPVIRPETGEVIGINVGVHPWSTLSLSVPVLAVERVITGWINEHGKEK</sequence>
<dbReference type="SUPFAM" id="SSF50494">
    <property type="entry name" value="Trypsin-like serine proteases"/>
    <property type="match status" value="1"/>
</dbReference>
<dbReference type="Gene3D" id="2.40.10.10">
    <property type="entry name" value="Trypsin-like serine proteases"/>
    <property type="match status" value="2"/>
</dbReference>
<dbReference type="GO" id="GO:0008236">
    <property type="term" value="F:serine-type peptidase activity"/>
    <property type="evidence" value="ECO:0007669"/>
    <property type="project" value="UniProtKB-KW"/>
</dbReference>
<keyword evidence="1" id="KW-0720">Serine protease</keyword>
<keyword evidence="1" id="KW-0645">Protease</keyword>
<name>A0A1H6Y5W7_9BACL</name>
<protein>
    <submittedName>
        <fullName evidence="2">Trypsin-like peptidase domain-containing protein</fullName>
    </submittedName>
</protein>
<dbReference type="Pfam" id="PF13365">
    <property type="entry name" value="Trypsin_2"/>
    <property type="match status" value="1"/>
</dbReference>
<dbReference type="OrthoDB" id="9758917at2"/>
<keyword evidence="1" id="KW-0378">Hydrolase</keyword>
<organism evidence="2 3">
    <name type="scientific">Bhargavaea ginsengi</name>
    <dbReference type="NCBI Taxonomy" id="426757"/>
    <lineage>
        <taxon>Bacteria</taxon>
        <taxon>Bacillati</taxon>
        <taxon>Bacillota</taxon>
        <taxon>Bacilli</taxon>
        <taxon>Bacillales</taxon>
        <taxon>Caryophanaceae</taxon>
        <taxon>Bhargavaea</taxon>
    </lineage>
</organism>
<dbReference type="AlphaFoldDB" id="A0A1H6Y5W7"/>
<evidence type="ECO:0000256" key="1">
    <source>
        <dbReference type="ARBA" id="ARBA00022825"/>
    </source>
</evidence>
<dbReference type="EMBL" id="FNZF01000002">
    <property type="protein sequence ID" value="SEJ34427.1"/>
    <property type="molecule type" value="Genomic_DNA"/>
</dbReference>
<dbReference type="PANTHER" id="PTHR43019">
    <property type="entry name" value="SERINE ENDOPROTEASE DEGS"/>
    <property type="match status" value="1"/>
</dbReference>
<dbReference type="InterPro" id="IPR009003">
    <property type="entry name" value="Peptidase_S1_PA"/>
</dbReference>
<reference evidence="3" key="1">
    <citation type="submission" date="2016-10" db="EMBL/GenBank/DDBJ databases">
        <authorList>
            <person name="Varghese N."/>
            <person name="Submissions S."/>
        </authorList>
    </citation>
    <scope>NUCLEOTIDE SEQUENCE [LARGE SCALE GENOMIC DNA]</scope>
    <source>
        <strain evidence="3">CGMCC 1.6763</strain>
    </source>
</reference>
<dbReference type="InterPro" id="IPR043504">
    <property type="entry name" value="Peptidase_S1_PA_chymotrypsin"/>
</dbReference>
<dbReference type="Proteomes" id="UP000199200">
    <property type="component" value="Unassembled WGS sequence"/>
</dbReference>
<gene>
    <name evidence="2" type="ORF">SAMN04488127_1685</name>
</gene>
<evidence type="ECO:0000313" key="2">
    <source>
        <dbReference type="EMBL" id="SEJ34427.1"/>
    </source>
</evidence>
<accession>A0A1H6Y5W7</accession>
<dbReference type="RefSeq" id="WP_092052049.1">
    <property type="nucleotide sequence ID" value="NZ_FNZF01000002.1"/>
</dbReference>
<keyword evidence="3" id="KW-1185">Reference proteome</keyword>
<dbReference type="STRING" id="426757.SAMN04488127_1685"/>
<evidence type="ECO:0000313" key="3">
    <source>
        <dbReference type="Proteomes" id="UP000199200"/>
    </source>
</evidence>
<proteinExistence type="predicted"/>